<name>A0AAE8Y241_9CAUD</name>
<accession>A0AAE8Y241</accession>
<evidence type="ECO:0008006" key="3">
    <source>
        <dbReference type="Google" id="ProtNLM"/>
    </source>
</evidence>
<evidence type="ECO:0000313" key="1">
    <source>
        <dbReference type="EMBL" id="UCR74943.1"/>
    </source>
</evidence>
<sequence length="210" mass="22294">MAKGWSFGALTAALKGAAFLDVGTTANTVAAGNDSRIVNALQKNNNLTDVADRTVARGSLYAAYINGDASQAFQCSNSGSDNYAVNNVRLNFMLQSKAAVNGNQYTQFDVGGATSGAHAVRLDQFQSGTNGNGAWTKIPNGPMWCRQNLSLAANATTTWNFPAQFPGSPAVFFSAFNGENRAWFNGISQNGCNIYNPQNVAVNVNVYAIW</sequence>
<gene>
    <name evidence="1" type="ORF">Fifi44_00074</name>
</gene>
<keyword evidence="2" id="KW-1185">Reference proteome</keyword>
<evidence type="ECO:0000313" key="2">
    <source>
        <dbReference type="Proteomes" id="UP000827644"/>
    </source>
</evidence>
<protein>
    <recommendedName>
        <fullName evidence="3">Tail fiber protein</fullName>
    </recommendedName>
</protein>
<organism evidence="1 2">
    <name type="scientific">Erwinia phage Fifi44</name>
    <dbReference type="NCBI Taxonomy" id="2876597"/>
    <lineage>
        <taxon>Viruses</taxon>
        <taxon>Duplodnaviria</taxon>
        <taxon>Heunggongvirae</taxon>
        <taxon>Uroviricota</taxon>
        <taxon>Caudoviricetes</taxon>
        <taxon>Chaseviridae</taxon>
        <taxon>Cleopatravirinae</taxon>
        <taxon>Fifivirus</taxon>
        <taxon>Fifivirus fifi44</taxon>
    </lineage>
</organism>
<reference evidence="1 2" key="1">
    <citation type="submission" date="2021-09" db="EMBL/GenBank/DDBJ databases">
        <title>Complete genome sequence of Fifi44.</title>
        <authorList>
            <person name="Kim S.G."/>
            <person name="Park J."/>
            <person name="Roh E."/>
        </authorList>
    </citation>
    <scope>NUCLEOTIDE SEQUENCE [LARGE SCALE GENOMIC DNA]</scope>
</reference>
<proteinExistence type="predicted"/>
<dbReference type="Proteomes" id="UP000827644">
    <property type="component" value="Segment"/>
</dbReference>
<dbReference type="EMBL" id="OK073976">
    <property type="protein sequence ID" value="UCR74943.1"/>
    <property type="molecule type" value="Genomic_DNA"/>
</dbReference>